<evidence type="ECO:0008006" key="3">
    <source>
        <dbReference type="Google" id="ProtNLM"/>
    </source>
</evidence>
<dbReference type="EMBL" id="ACRO01000037">
    <property type="protein sequence ID" value="EGF86782.1"/>
    <property type="molecule type" value="Genomic_DNA"/>
</dbReference>
<protein>
    <recommendedName>
        <fullName evidence="3">Tetratricopeptide repeat protein</fullName>
    </recommendedName>
</protein>
<evidence type="ECO:0000313" key="2">
    <source>
        <dbReference type="Proteomes" id="UP000004773"/>
    </source>
</evidence>
<accession>A0AA87DQS0</accession>
<evidence type="ECO:0000313" key="1">
    <source>
        <dbReference type="EMBL" id="EGF86782.1"/>
    </source>
</evidence>
<dbReference type="RefSeq" id="WP_003147728.1">
    <property type="nucleotide sequence ID" value="NZ_GL883585.1"/>
</dbReference>
<reference evidence="1 2" key="1">
    <citation type="submission" date="2011-03" db="EMBL/GenBank/DDBJ databases">
        <title>The Genome Sequence of Gemella haemolysans M341.</title>
        <authorList>
            <consortium name="The Broad Institute Genome Sequencing Platform"/>
            <consortium name="The Broad Institute Genome Sequencing Center for Infectious Disease"/>
            <person name="Earl A."/>
            <person name="Ward D."/>
            <person name="Feldgarden M."/>
            <person name="Gevers D."/>
            <person name="Sibley C.D."/>
            <person name="Field T.R."/>
            <person name="Grinwis M."/>
            <person name="Eshaghurshan C.S."/>
            <person name="Surette M.G."/>
            <person name="Young S.K."/>
            <person name="Zeng Q."/>
            <person name="Gargeya S."/>
            <person name="Fitzgerald M."/>
            <person name="Haas B."/>
            <person name="Abouelleil A."/>
            <person name="Alvarado L."/>
            <person name="Arachchi H.M."/>
            <person name="Berlin A."/>
            <person name="Brown A."/>
            <person name="Chapman S.B."/>
            <person name="Chen Z."/>
            <person name="Dunbar C."/>
            <person name="Freedman E."/>
            <person name="Gearin G."/>
            <person name="Gellesch M."/>
            <person name="Goldberg J."/>
            <person name="Griggs A."/>
            <person name="Gujja S."/>
            <person name="Heilman E.R."/>
            <person name="Heiman D."/>
            <person name="Howarth C."/>
            <person name="Larson L."/>
            <person name="Lui A."/>
            <person name="MacDonald P.J.P."/>
            <person name="Mehta T."/>
            <person name="Montmayeur A."/>
            <person name="Murphy C."/>
            <person name="Neiman D."/>
            <person name="Pearson M."/>
            <person name="Priest M."/>
            <person name="Roberts A."/>
            <person name="Saif S."/>
            <person name="Shea T."/>
            <person name="Shenoy N."/>
            <person name="Sisk P."/>
            <person name="Stolte C."/>
            <person name="Sykes S."/>
            <person name="White J."/>
            <person name="Yandava C."/>
            <person name="Wortman J."/>
            <person name="Nusbaum C."/>
            <person name="Birren B."/>
        </authorList>
    </citation>
    <scope>NUCLEOTIDE SEQUENCE [LARGE SCALE GENOMIC DNA]</scope>
    <source>
        <strain evidence="1 2">M341</strain>
    </source>
</reference>
<dbReference type="Proteomes" id="UP000004773">
    <property type="component" value="Unassembled WGS sequence"/>
</dbReference>
<proteinExistence type="predicted"/>
<organism evidence="1 2">
    <name type="scientific">Gemella haemolysans M341</name>
    <dbReference type="NCBI Taxonomy" id="562981"/>
    <lineage>
        <taxon>Bacteria</taxon>
        <taxon>Bacillati</taxon>
        <taxon>Bacillota</taxon>
        <taxon>Bacilli</taxon>
        <taxon>Bacillales</taxon>
        <taxon>Gemellaceae</taxon>
        <taxon>Gemella</taxon>
    </lineage>
</organism>
<name>A0AA87DQS0_9BACL</name>
<dbReference type="SUPFAM" id="SSF48452">
    <property type="entry name" value="TPR-like"/>
    <property type="match status" value="1"/>
</dbReference>
<dbReference type="AlphaFoldDB" id="A0AA87DQS0"/>
<dbReference type="Gene3D" id="1.25.40.10">
    <property type="entry name" value="Tetratricopeptide repeat domain"/>
    <property type="match status" value="1"/>
</dbReference>
<gene>
    <name evidence="1" type="ORF">HMPREF0428_01579</name>
</gene>
<dbReference type="InterPro" id="IPR011990">
    <property type="entry name" value="TPR-like_helical_dom_sf"/>
</dbReference>
<comment type="caution">
    <text evidence="1">The sequence shown here is derived from an EMBL/GenBank/DDBJ whole genome shotgun (WGS) entry which is preliminary data.</text>
</comment>
<sequence length="343" mass="39839">MVKRDKKFELLLKEFLETEGKNFPNREDAIEVFEHIYNMVKDGYDVDGPLGDIVDAIDDSDMSVFDKVNALLELHEENHSGIEMAIELGEDILYSESDEDTEEMILADALAGYYVKAGMYEEAAKLYELLLKASPSDFSEVTDELTHVYVRLNRDDLMRNHIKRFDYLESEPTLLLLSIFSINQGKFDEAHYYMTKLKELNKYVGIIFKGGFEKVESFIEGTLQDEKDLQKPEVFEMHFVANIAKDYLISKYHYELLEKFYKEEIEKRVILIVEGRLNISKEMMKEDPIFAGMERQLNKFIGAELYNKEIIESYTEKELKKLGGIGATVIQNLKNNGVKFKKD</sequence>